<reference evidence="1" key="1">
    <citation type="submission" date="2023-04" db="EMBL/GenBank/DDBJ databases">
        <title>Draft Genome sequencing of Naganishia species isolated from polar environments using Oxford Nanopore Technology.</title>
        <authorList>
            <person name="Leo P."/>
            <person name="Venkateswaran K."/>
        </authorList>
    </citation>
    <scope>NUCLEOTIDE SEQUENCE</scope>
    <source>
        <strain evidence="1">DBVPG 5303</strain>
    </source>
</reference>
<gene>
    <name evidence="1" type="ORF">QFC24_005491</name>
</gene>
<keyword evidence="2" id="KW-1185">Reference proteome</keyword>
<organism evidence="1 2">
    <name type="scientific">Naganishia onofrii</name>
    <dbReference type="NCBI Taxonomy" id="1851511"/>
    <lineage>
        <taxon>Eukaryota</taxon>
        <taxon>Fungi</taxon>
        <taxon>Dikarya</taxon>
        <taxon>Basidiomycota</taxon>
        <taxon>Agaricomycotina</taxon>
        <taxon>Tremellomycetes</taxon>
        <taxon>Filobasidiales</taxon>
        <taxon>Filobasidiaceae</taxon>
        <taxon>Naganishia</taxon>
    </lineage>
</organism>
<dbReference type="EMBL" id="JASBWV010000023">
    <property type="protein sequence ID" value="KAJ9119780.1"/>
    <property type="molecule type" value="Genomic_DNA"/>
</dbReference>
<accession>A0ACC2X857</accession>
<evidence type="ECO:0000313" key="2">
    <source>
        <dbReference type="Proteomes" id="UP001234202"/>
    </source>
</evidence>
<proteinExistence type="predicted"/>
<dbReference type="Proteomes" id="UP001234202">
    <property type="component" value="Unassembled WGS sequence"/>
</dbReference>
<protein>
    <submittedName>
        <fullName evidence="1">Uncharacterized protein</fullName>
    </submittedName>
</protein>
<sequence>MLWKEEEEKAEEGGSSDNQGDDEGQAAWDQASTTGTEVAVDEDTVSTTIFFETLYHALLKPPQTLQVAHPDNYICARERRKLALEEEMERRGLLEQDKEALRKKWAEEETANLKERRRKVGLNSFTKLKVIGHVTLTSAALPWTRVPQSFPRGKVYLRDERTQQRLIGPTFLQEDPHALLESPLIGSAASLEDAVLIQSLRQSGACFDMTVCTI</sequence>
<evidence type="ECO:0000313" key="1">
    <source>
        <dbReference type="EMBL" id="KAJ9119780.1"/>
    </source>
</evidence>
<name>A0ACC2X857_9TREE</name>
<comment type="caution">
    <text evidence="1">The sequence shown here is derived from an EMBL/GenBank/DDBJ whole genome shotgun (WGS) entry which is preliminary data.</text>
</comment>